<keyword evidence="3" id="KW-1185">Reference proteome</keyword>
<dbReference type="GO" id="GO:0003676">
    <property type="term" value="F:nucleic acid binding"/>
    <property type="evidence" value="ECO:0007669"/>
    <property type="project" value="InterPro"/>
</dbReference>
<protein>
    <recommendedName>
        <fullName evidence="1">RNase H type-1 domain-containing protein</fullName>
    </recommendedName>
</protein>
<feature type="domain" description="RNase H type-1" evidence="1">
    <location>
        <begin position="8"/>
        <end position="103"/>
    </location>
</feature>
<reference evidence="2 3" key="1">
    <citation type="journal article" date="2021" name="Plant Biotechnol. J.">
        <title>Multi-omics assisted identification of the key and species-specific regulatory components of drought-tolerant mechanisms in Gossypium stocksii.</title>
        <authorList>
            <person name="Yu D."/>
            <person name="Ke L."/>
            <person name="Zhang D."/>
            <person name="Wu Y."/>
            <person name="Sun Y."/>
            <person name="Mei J."/>
            <person name="Sun J."/>
            <person name="Sun Y."/>
        </authorList>
    </citation>
    <scope>NUCLEOTIDE SEQUENCE [LARGE SCALE GENOMIC DNA]</scope>
    <source>
        <strain evidence="3">cv. E1</strain>
        <tissue evidence="2">Leaf</tissue>
    </source>
</reference>
<dbReference type="PANTHER" id="PTHR47074:SF61">
    <property type="entry name" value="RNASE H TYPE-1 DOMAIN-CONTAINING PROTEIN"/>
    <property type="match status" value="1"/>
</dbReference>
<dbReference type="InterPro" id="IPR052929">
    <property type="entry name" value="RNase_H-like_EbsB-rel"/>
</dbReference>
<dbReference type="Pfam" id="PF13456">
    <property type="entry name" value="RVT_3"/>
    <property type="match status" value="1"/>
</dbReference>
<dbReference type="OrthoDB" id="1906820at2759"/>
<sequence length="107" mass="11885">MSYKFKLNFGTSFLKESRISFATVLARNNEGQFLGACTYSFGNVADVVVAETRACEKAMLFAVASGRRRIILEGDSLTTIKKLNSKEEDRSLIKQIINNICVLGKKV</sequence>
<name>A0A9D3U6W8_9ROSI</name>
<accession>A0A9D3U6W8</accession>
<dbReference type="EMBL" id="JAIQCV010000013">
    <property type="protein sequence ID" value="KAH1031060.1"/>
    <property type="molecule type" value="Genomic_DNA"/>
</dbReference>
<organism evidence="2 3">
    <name type="scientific">Gossypium stocksii</name>
    <dbReference type="NCBI Taxonomy" id="47602"/>
    <lineage>
        <taxon>Eukaryota</taxon>
        <taxon>Viridiplantae</taxon>
        <taxon>Streptophyta</taxon>
        <taxon>Embryophyta</taxon>
        <taxon>Tracheophyta</taxon>
        <taxon>Spermatophyta</taxon>
        <taxon>Magnoliopsida</taxon>
        <taxon>eudicotyledons</taxon>
        <taxon>Gunneridae</taxon>
        <taxon>Pentapetalae</taxon>
        <taxon>rosids</taxon>
        <taxon>malvids</taxon>
        <taxon>Malvales</taxon>
        <taxon>Malvaceae</taxon>
        <taxon>Malvoideae</taxon>
        <taxon>Gossypium</taxon>
    </lineage>
</organism>
<evidence type="ECO:0000313" key="2">
    <source>
        <dbReference type="EMBL" id="KAH1031060.1"/>
    </source>
</evidence>
<evidence type="ECO:0000313" key="3">
    <source>
        <dbReference type="Proteomes" id="UP000828251"/>
    </source>
</evidence>
<proteinExistence type="predicted"/>
<dbReference type="AlphaFoldDB" id="A0A9D3U6W8"/>
<dbReference type="GO" id="GO:0004523">
    <property type="term" value="F:RNA-DNA hybrid ribonuclease activity"/>
    <property type="evidence" value="ECO:0007669"/>
    <property type="project" value="InterPro"/>
</dbReference>
<gene>
    <name evidence="2" type="ORF">J1N35_043234</name>
</gene>
<dbReference type="InterPro" id="IPR002156">
    <property type="entry name" value="RNaseH_domain"/>
</dbReference>
<comment type="caution">
    <text evidence="2">The sequence shown here is derived from an EMBL/GenBank/DDBJ whole genome shotgun (WGS) entry which is preliminary data.</text>
</comment>
<dbReference type="PANTHER" id="PTHR47074">
    <property type="entry name" value="BNAC02G40300D PROTEIN"/>
    <property type="match status" value="1"/>
</dbReference>
<evidence type="ECO:0000259" key="1">
    <source>
        <dbReference type="Pfam" id="PF13456"/>
    </source>
</evidence>
<dbReference type="Proteomes" id="UP000828251">
    <property type="component" value="Unassembled WGS sequence"/>
</dbReference>